<dbReference type="FunFam" id="3.30.70.850:FF:000003">
    <property type="entry name" value="neuroendocrine convertase 2 isoform X1"/>
    <property type="match status" value="1"/>
</dbReference>
<dbReference type="Pfam" id="PF16470">
    <property type="entry name" value="S8_pro-domain"/>
    <property type="match status" value="1"/>
</dbReference>
<name>A0A091DD71_FUKDA</name>
<evidence type="ECO:0000259" key="3">
    <source>
        <dbReference type="Pfam" id="PF16470"/>
    </source>
</evidence>
<evidence type="ECO:0000313" key="4">
    <source>
        <dbReference type="EMBL" id="KFO29032.1"/>
    </source>
</evidence>
<dbReference type="AlphaFoldDB" id="A0A091DD71"/>
<feature type="compositionally biased region" description="Polar residues" evidence="1">
    <location>
        <begin position="138"/>
        <end position="150"/>
    </location>
</feature>
<accession>A0A091DD71</accession>
<evidence type="ECO:0000256" key="1">
    <source>
        <dbReference type="SAM" id="MobiDB-lite"/>
    </source>
</evidence>
<evidence type="ECO:0000256" key="2">
    <source>
        <dbReference type="SAM" id="SignalP"/>
    </source>
</evidence>
<organism evidence="4 5">
    <name type="scientific">Fukomys damarensis</name>
    <name type="common">Damaraland mole rat</name>
    <name type="synonym">Cryptomys damarensis</name>
    <dbReference type="NCBI Taxonomy" id="885580"/>
    <lineage>
        <taxon>Eukaryota</taxon>
        <taxon>Metazoa</taxon>
        <taxon>Chordata</taxon>
        <taxon>Craniata</taxon>
        <taxon>Vertebrata</taxon>
        <taxon>Euteleostomi</taxon>
        <taxon>Mammalia</taxon>
        <taxon>Eutheria</taxon>
        <taxon>Euarchontoglires</taxon>
        <taxon>Glires</taxon>
        <taxon>Rodentia</taxon>
        <taxon>Hystricomorpha</taxon>
        <taxon>Bathyergidae</taxon>
        <taxon>Fukomys</taxon>
    </lineage>
</organism>
<protein>
    <submittedName>
        <fullName evidence="4">Neuroendocrine convertase 2</fullName>
    </submittedName>
</protein>
<feature type="region of interest" description="Disordered" evidence="1">
    <location>
        <begin position="121"/>
        <end position="154"/>
    </location>
</feature>
<feature type="signal peptide" evidence="2">
    <location>
        <begin position="1"/>
        <end position="25"/>
    </location>
</feature>
<keyword evidence="2" id="KW-0732">Signal</keyword>
<feature type="chain" id="PRO_5001871905" evidence="2">
    <location>
        <begin position="26"/>
        <end position="234"/>
    </location>
</feature>
<reference evidence="4 5" key="1">
    <citation type="submission" date="2013-11" db="EMBL/GenBank/DDBJ databases">
        <title>The Damaraland mole rat (Fukomys damarensis) genome and evolution of African mole rats.</title>
        <authorList>
            <person name="Gladyshev V.N."/>
            <person name="Fang X."/>
        </authorList>
    </citation>
    <scope>NUCLEOTIDE SEQUENCE [LARGE SCALE GENOMIC DNA]</scope>
    <source>
        <tissue evidence="4">Liver</tissue>
    </source>
</reference>
<dbReference type="InterPro" id="IPR032815">
    <property type="entry name" value="S8_pro-domain"/>
</dbReference>
<dbReference type="EMBL" id="KN122654">
    <property type="protein sequence ID" value="KFO29032.1"/>
    <property type="molecule type" value="Genomic_DNA"/>
</dbReference>
<dbReference type="InterPro" id="IPR038466">
    <property type="entry name" value="S8_pro-domain_sf"/>
</dbReference>
<gene>
    <name evidence="4" type="ORF">H920_09554</name>
</gene>
<dbReference type="SUPFAM" id="SSF54897">
    <property type="entry name" value="Protease propeptides/inhibitors"/>
    <property type="match status" value="1"/>
</dbReference>
<dbReference type="Gene3D" id="3.30.70.850">
    <property type="entry name" value="Peptidase S8, pro-domain"/>
    <property type="match status" value="1"/>
</dbReference>
<keyword evidence="5" id="KW-1185">Reference proteome</keyword>
<feature type="domain" description="Peptidase S8 pro-domain" evidence="3">
    <location>
        <begin position="33"/>
        <end position="94"/>
    </location>
</feature>
<sequence length="234" mass="25639">MKGGCGSQWQAAAGLLFCVMVSASAERPIFTNHFLVELHKGGEEEARQVAAEHGFGVRKLPFTEGLYHFYHNGLSKAKRRRSLQHKQQLDRDPRSFELKSVVKNVAYAPLLGVLPNHQVSLGSPPVRSEQPAPVHTPAGQTRSQSYSSPGLRNYAGKSKAESLFPQCGNAERGSRWQKNVNWFSKATAVPARPSSDMNQHLSAVSTIHPDTLEVQSCPTESLVLGFLSVCALHL</sequence>
<proteinExistence type="predicted"/>
<evidence type="ECO:0000313" key="5">
    <source>
        <dbReference type="Proteomes" id="UP000028990"/>
    </source>
</evidence>
<dbReference type="Proteomes" id="UP000028990">
    <property type="component" value="Unassembled WGS sequence"/>
</dbReference>